<organism evidence="3 4">
    <name type="scientific">Micavibrio aeruginosavorus EPB</name>
    <dbReference type="NCBI Taxonomy" id="349215"/>
    <lineage>
        <taxon>Bacteria</taxon>
        <taxon>Pseudomonadati</taxon>
        <taxon>Bdellovibrionota</taxon>
        <taxon>Bdellovibrionia</taxon>
        <taxon>Bdellovibrionales</taxon>
        <taxon>Pseudobdellovibrionaceae</taxon>
        <taxon>Micavibrio</taxon>
    </lineage>
</organism>
<evidence type="ECO:0000256" key="1">
    <source>
        <dbReference type="SAM" id="MobiDB-lite"/>
    </source>
</evidence>
<feature type="compositionally biased region" description="Basic and acidic residues" evidence="1">
    <location>
        <begin position="189"/>
        <end position="199"/>
    </location>
</feature>
<feature type="region of interest" description="Disordered" evidence="1">
    <location>
        <begin position="34"/>
        <end position="111"/>
    </location>
</feature>
<accession>M4VDE4</accession>
<dbReference type="AlphaFoldDB" id="M4VDE4"/>
<dbReference type="KEGG" id="man:A11S_425"/>
<dbReference type="STRING" id="349215.A11S_425"/>
<dbReference type="Proteomes" id="UP000011932">
    <property type="component" value="Chromosome"/>
</dbReference>
<evidence type="ECO:0000313" key="3">
    <source>
        <dbReference type="EMBL" id="AGH97258.1"/>
    </source>
</evidence>
<evidence type="ECO:0000313" key="4">
    <source>
        <dbReference type="Proteomes" id="UP000011932"/>
    </source>
</evidence>
<dbReference type="OrthoDB" id="9830855at2"/>
<dbReference type="EMBL" id="CP003538">
    <property type="protein sequence ID" value="AGH97258.1"/>
    <property type="molecule type" value="Genomic_DNA"/>
</dbReference>
<proteinExistence type="predicted"/>
<keyword evidence="2" id="KW-0732">Signal</keyword>
<gene>
    <name evidence="3" type="ORF">A11S_425</name>
</gene>
<feature type="compositionally biased region" description="Polar residues" evidence="1">
    <location>
        <begin position="34"/>
        <end position="66"/>
    </location>
</feature>
<dbReference type="HOGENOM" id="CLU_1353350_0_0_5"/>
<protein>
    <submittedName>
        <fullName evidence="3">Uncharacterized protein</fullName>
    </submittedName>
</protein>
<name>M4VDE4_9BACT</name>
<evidence type="ECO:0000256" key="2">
    <source>
        <dbReference type="SAM" id="SignalP"/>
    </source>
</evidence>
<feature type="chain" id="PRO_5004060605" evidence="2">
    <location>
        <begin position="33"/>
        <end position="206"/>
    </location>
</feature>
<feature type="compositionally biased region" description="Low complexity" evidence="1">
    <location>
        <begin position="155"/>
        <end position="172"/>
    </location>
</feature>
<feature type="signal peptide" evidence="2">
    <location>
        <begin position="1"/>
        <end position="32"/>
    </location>
</feature>
<reference evidence="3 4" key="1">
    <citation type="journal article" date="2013" name="ISME J.">
        <title>By their genes ye shall know them: genomic signatures of predatory bacteria.</title>
        <authorList>
            <person name="Pasternak Z."/>
            <person name="Pietrokovski S."/>
            <person name="Rotem O."/>
            <person name="Gophna U."/>
            <person name="Lurie-Weinberger M.N."/>
            <person name="Jurkevitch E."/>
        </authorList>
    </citation>
    <scope>NUCLEOTIDE SEQUENCE [LARGE SCALE GENOMIC DNA]</scope>
    <source>
        <strain evidence="3">EPB</strain>
    </source>
</reference>
<sequence length="206" mass="21116">MAMCAFNNRLLARLFGAALVVTVVGLAGPSVAQTAKNNGTTSGSAVYNSTKSSGNATAPTGGVYNSTKRESGASPLFTKRETAGALPSGNPSGKTYGMKGTQVSKPVDPNTLYKDNQAAKAAQAQQNASERSARAAQIKAQFEAQMKQAQKKAEQSGAATAGAAGATAQAQTNPADPYNGANVVFSNPRAEKDKADAPRKLFNSSR</sequence>
<dbReference type="RefSeq" id="WP_015466815.1">
    <property type="nucleotide sequence ID" value="NC_020812.1"/>
</dbReference>
<feature type="region of interest" description="Disordered" evidence="1">
    <location>
        <begin position="145"/>
        <end position="206"/>
    </location>
</feature>